<dbReference type="PANTHER" id="PTHR37332">
    <property type="entry name" value="EXPRESSED PROTEIN"/>
    <property type="match status" value="1"/>
</dbReference>
<evidence type="ECO:0000313" key="1">
    <source>
        <dbReference type="EMBL" id="SAM05469.1"/>
    </source>
</evidence>
<gene>
    <name evidence="1" type="primary">ABSGL_11344.1 scaffold 12295</name>
</gene>
<sequence>MSNYYQPSPSSIASSQQQQQQQHQQLTLLEYINELVSKRVSTIQYLSRTHQGSTHWFNTILLTRDDLDDMYSNTKMMKRSCNFYTLGVSLGNLLHIINPIDFVKALAQLLTEFEHHTNDTSRQKMKNIFKKTNKSKDGSGHSDGSGEYTHLIVPHVPYELDYFEIFFTLCDILTEIYQRFILDMEGCQHAQVYFESAVKADGKFKKILSMITKELDALARNAIKDELKLIDPLSYSNKVTPIDFDAIE</sequence>
<dbReference type="Proteomes" id="UP000078561">
    <property type="component" value="Unassembled WGS sequence"/>
</dbReference>
<organism evidence="1">
    <name type="scientific">Absidia glauca</name>
    <name type="common">Pin mould</name>
    <dbReference type="NCBI Taxonomy" id="4829"/>
    <lineage>
        <taxon>Eukaryota</taxon>
        <taxon>Fungi</taxon>
        <taxon>Fungi incertae sedis</taxon>
        <taxon>Mucoromycota</taxon>
        <taxon>Mucoromycotina</taxon>
        <taxon>Mucoromycetes</taxon>
        <taxon>Mucorales</taxon>
        <taxon>Cunninghamellaceae</taxon>
        <taxon>Absidia</taxon>
    </lineage>
</organism>
<dbReference type="OrthoDB" id="14339at2759"/>
<name>A0A163MJ22_ABSGL</name>
<protein>
    <submittedName>
        <fullName evidence="1">Uncharacterized protein</fullName>
    </submittedName>
</protein>
<dbReference type="EMBL" id="LT554468">
    <property type="protein sequence ID" value="SAM05469.1"/>
    <property type="molecule type" value="Genomic_DNA"/>
</dbReference>
<evidence type="ECO:0000313" key="2">
    <source>
        <dbReference type="Proteomes" id="UP000078561"/>
    </source>
</evidence>
<dbReference type="AlphaFoldDB" id="A0A163MJ22"/>
<dbReference type="PANTHER" id="PTHR37332:SF1">
    <property type="entry name" value="ELMO DOMAIN-CONTAINING PROTEIN"/>
    <property type="match status" value="1"/>
</dbReference>
<dbReference type="InParanoid" id="A0A163MJ22"/>
<accession>A0A163MJ22</accession>
<keyword evidence="2" id="KW-1185">Reference proteome</keyword>
<reference evidence="1" key="1">
    <citation type="submission" date="2016-04" db="EMBL/GenBank/DDBJ databases">
        <authorList>
            <person name="Evans L.H."/>
            <person name="Alamgir A."/>
            <person name="Owens N."/>
            <person name="Weber N.D."/>
            <person name="Virtaneva K."/>
            <person name="Barbian K."/>
            <person name="Babar A."/>
            <person name="Rosenke K."/>
        </authorList>
    </citation>
    <scope>NUCLEOTIDE SEQUENCE [LARGE SCALE GENOMIC DNA]</scope>
    <source>
        <strain evidence="1">CBS 101.48</strain>
    </source>
</reference>
<proteinExistence type="predicted"/>
<dbReference type="OMA" id="GRIYWFK"/>